<evidence type="ECO:0000313" key="8">
    <source>
        <dbReference type="EMBL" id="NWJ47042.1"/>
    </source>
</evidence>
<comment type="subunit">
    <text evidence="6">Heterodimer of SbcC and SbcD.</text>
</comment>
<keyword evidence="5 6" id="KW-0269">Exonuclease</keyword>
<dbReference type="AlphaFoldDB" id="A0A8T7M4V6"/>
<keyword evidence="3 6" id="KW-0540">Nuclease</keyword>
<dbReference type="EMBL" id="CP128402">
    <property type="protein sequence ID" value="WJW70355.1"/>
    <property type="molecule type" value="Genomic_DNA"/>
</dbReference>
<dbReference type="GO" id="GO:0008408">
    <property type="term" value="F:3'-5' exonuclease activity"/>
    <property type="evidence" value="ECO:0007669"/>
    <property type="project" value="InterPro"/>
</dbReference>
<dbReference type="GO" id="GO:0004519">
    <property type="term" value="F:endonuclease activity"/>
    <property type="evidence" value="ECO:0007669"/>
    <property type="project" value="UniProtKB-KW"/>
</dbReference>
<dbReference type="InterPro" id="IPR004593">
    <property type="entry name" value="SbcD"/>
</dbReference>
<evidence type="ECO:0000313" key="10">
    <source>
        <dbReference type="Proteomes" id="UP000521676"/>
    </source>
</evidence>
<keyword evidence="6" id="KW-0235">DNA replication</keyword>
<dbReference type="NCBIfam" id="TIGR00619">
    <property type="entry name" value="sbcd"/>
    <property type="match status" value="1"/>
</dbReference>
<dbReference type="Proteomes" id="UP000521676">
    <property type="component" value="Unassembled WGS sequence"/>
</dbReference>
<keyword evidence="4 6" id="KW-0378">Hydrolase</keyword>
<keyword evidence="6" id="KW-0233">DNA recombination</keyword>
<reference evidence="9" key="2">
    <citation type="journal article" date="2024" name="Nature">
        <title>Anoxygenic phototroph of the Chloroflexota uses a type I reaction centre.</title>
        <authorList>
            <person name="Tsuji J.M."/>
            <person name="Shaw N.A."/>
            <person name="Nagashima S."/>
            <person name="Venkiteswaran J.J."/>
            <person name="Schiff S.L."/>
            <person name="Watanabe T."/>
            <person name="Fukui M."/>
            <person name="Hanada S."/>
            <person name="Tank M."/>
            <person name="Neufeld J.D."/>
        </authorList>
    </citation>
    <scope>NUCLEOTIDE SEQUENCE</scope>
    <source>
        <strain evidence="9">L227-S17</strain>
        <plasmid evidence="9 11">unnamed2</plasmid>
    </source>
</reference>
<keyword evidence="9" id="KW-0614">Plasmid</keyword>
<evidence type="ECO:0000313" key="9">
    <source>
        <dbReference type="EMBL" id="WJW70355.1"/>
    </source>
</evidence>
<comment type="similarity">
    <text evidence="1 6">Belongs to the SbcD family.</text>
</comment>
<dbReference type="SUPFAM" id="SSF56300">
    <property type="entry name" value="Metallo-dependent phosphatases"/>
    <property type="match status" value="1"/>
</dbReference>
<dbReference type="InterPro" id="IPR029052">
    <property type="entry name" value="Metallo-depent_PP-like"/>
</dbReference>
<dbReference type="InterPro" id="IPR004843">
    <property type="entry name" value="Calcineurin-like_PHP"/>
</dbReference>
<gene>
    <name evidence="6 8" type="primary">sbcD</name>
    <name evidence="8" type="ORF">HXX08_14370</name>
    <name evidence="9" type="ORF">OZ401_004928</name>
</gene>
<organism evidence="8 10">
    <name type="scientific">Candidatus Chlorohelix allophototropha</name>
    <dbReference type="NCBI Taxonomy" id="3003348"/>
    <lineage>
        <taxon>Bacteria</taxon>
        <taxon>Bacillati</taxon>
        <taxon>Chloroflexota</taxon>
        <taxon>Chloroflexia</taxon>
        <taxon>Candidatus Chloroheliales</taxon>
        <taxon>Candidatus Chloroheliaceae</taxon>
        <taxon>Candidatus Chlorohelix</taxon>
    </lineage>
</organism>
<evidence type="ECO:0000313" key="11">
    <source>
        <dbReference type="Proteomes" id="UP001431572"/>
    </source>
</evidence>
<feature type="domain" description="Calcineurin-like phosphoesterase" evidence="7">
    <location>
        <begin position="1"/>
        <end position="235"/>
    </location>
</feature>
<accession>A0A8T7M4V6</accession>
<dbReference type="InterPro" id="IPR050535">
    <property type="entry name" value="DNA_Repair-Maintenance_Comp"/>
</dbReference>
<dbReference type="Gene3D" id="3.60.21.10">
    <property type="match status" value="1"/>
</dbReference>
<evidence type="ECO:0000259" key="7">
    <source>
        <dbReference type="Pfam" id="PF00149"/>
    </source>
</evidence>
<dbReference type="GO" id="GO:0006310">
    <property type="term" value="P:DNA recombination"/>
    <property type="evidence" value="ECO:0007669"/>
    <property type="project" value="UniProtKB-KW"/>
</dbReference>
<dbReference type="GO" id="GO:0006260">
    <property type="term" value="P:DNA replication"/>
    <property type="evidence" value="ECO:0007669"/>
    <property type="project" value="UniProtKB-KW"/>
</dbReference>
<reference evidence="8 10" key="1">
    <citation type="submission" date="2020-06" db="EMBL/GenBank/DDBJ databases">
        <title>Anoxygenic phototrophic Chloroflexota member uses a Type I reaction center.</title>
        <authorList>
            <person name="Tsuji J.M."/>
            <person name="Shaw N.A."/>
            <person name="Nagashima S."/>
            <person name="Venkiteswaran J."/>
            <person name="Schiff S.L."/>
            <person name="Hanada S."/>
            <person name="Tank M."/>
            <person name="Neufeld J.D."/>
        </authorList>
    </citation>
    <scope>NUCLEOTIDE SEQUENCE [LARGE SCALE GENOMIC DNA]</scope>
    <source>
        <strain evidence="8">L227-S17</strain>
    </source>
</reference>
<dbReference type="RefSeq" id="WP_341472224.1">
    <property type="nucleotide sequence ID" value="NZ_CP128402.1"/>
</dbReference>
<keyword evidence="11" id="KW-1185">Reference proteome</keyword>
<sequence>MKILHTSDWHLGDRLGRIERRPHIKKSLYQIARYLEEYQVEVMIVSGDIFSDRLRAEQRRDAMDDFKEVFSPFLYRGGSIVAISGNHDNEVFFETLRTTISMLPTGVKKPDGSYSGGFYISSRPDLVRLIDKEEQVVQFVLMPYPRASIYLRDEKLNYTNLAEKNRNLQEAYTLVLSSIQEMLERSQPSVLVSHVHVRGAQVHNLFHLTENEDVVFEPSQIPSHFSYAAYGHIHKSQRAIPGADHVRYAGSIERLDLGEKEDQKSVVYLEIKNGRRVDVPKLLSLECSPIYQLDITDPEQIDHLPDIYPDHNEALISYNLHYHPTTHNRDVLMHRIEEIFPNWYKRDIIQFGLDIGNSPLTNFDFSQPWKEIVRNYLNEELKKQSDQSLGEEIRELANRLMEENEVQA</sequence>
<keyword evidence="6" id="KW-0255">Endonuclease</keyword>
<dbReference type="Pfam" id="PF00149">
    <property type="entry name" value="Metallophos"/>
    <property type="match status" value="1"/>
</dbReference>
<evidence type="ECO:0000256" key="3">
    <source>
        <dbReference type="ARBA" id="ARBA00022722"/>
    </source>
</evidence>
<dbReference type="InterPro" id="IPR041796">
    <property type="entry name" value="Mre11_N"/>
</dbReference>
<dbReference type="Proteomes" id="UP001431572">
    <property type="component" value="Plasmid unnamed2"/>
</dbReference>
<protein>
    <recommendedName>
        <fullName evidence="2 6">Nuclease SbcCD subunit D</fullName>
    </recommendedName>
</protein>
<evidence type="ECO:0000256" key="6">
    <source>
        <dbReference type="RuleBase" id="RU363069"/>
    </source>
</evidence>
<dbReference type="CDD" id="cd00840">
    <property type="entry name" value="MPP_Mre11_N"/>
    <property type="match status" value="1"/>
</dbReference>
<dbReference type="PANTHER" id="PTHR30337:SF0">
    <property type="entry name" value="NUCLEASE SBCCD SUBUNIT D"/>
    <property type="match status" value="1"/>
</dbReference>
<evidence type="ECO:0000256" key="4">
    <source>
        <dbReference type="ARBA" id="ARBA00022801"/>
    </source>
</evidence>
<name>A0A8T7M4V6_9CHLR</name>
<evidence type="ECO:0000256" key="5">
    <source>
        <dbReference type="ARBA" id="ARBA00022839"/>
    </source>
</evidence>
<evidence type="ECO:0000256" key="1">
    <source>
        <dbReference type="ARBA" id="ARBA00010555"/>
    </source>
</evidence>
<dbReference type="EMBL" id="JACATZ010000002">
    <property type="protein sequence ID" value="NWJ47042.1"/>
    <property type="molecule type" value="Genomic_DNA"/>
</dbReference>
<proteinExistence type="inferred from homology"/>
<geneLocation type="plasmid" evidence="9 11">
    <name>unnamed2</name>
</geneLocation>
<evidence type="ECO:0000256" key="2">
    <source>
        <dbReference type="ARBA" id="ARBA00013365"/>
    </source>
</evidence>
<comment type="function">
    <text evidence="6">SbcCD cleaves DNA hairpin structures. These structures can inhibit DNA replication and are intermediates in certain DNA recombination reactions. The complex acts as a 3'-&gt;5' double strand exonuclease that can open hairpins. It also has a 5' single-strand endonuclease activity.</text>
</comment>
<dbReference type="PANTHER" id="PTHR30337">
    <property type="entry name" value="COMPONENT OF ATP-DEPENDENT DSDNA EXONUCLEASE"/>
    <property type="match status" value="1"/>
</dbReference>